<evidence type="ECO:0000256" key="1">
    <source>
        <dbReference type="ARBA" id="ARBA00005104"/>
    </source>
</evidence>
<proteinExistence type="predicted"/>
<dbReference type="GO" id="GO:0005829">
    <property type="term" value="C:cytosol"/>
    <property type="evidence" value="ECO:0007669"/>
    <property type="project" value="TreeGrafter"/>
</dbReference>
<dbReference type="AlphaFoldDB" id="A0A382ZN43"/>
<keyword evidence="2" id="KW-0686">Riboflavin biosynthesis</keyword>
<evidence type="ECO:0000313" key="4">
    <source>
        <dbReference type="EMBL" id="SVD96894.1"/>
    </source>
</evidence>
<feature type="non-terminal residue" evidence="4">
    <location>
        <position position="140"/>
    </location>
</feature>
<dbReference type="GO" id="GO:0008686">
    <property type="term" value="F:3,4-dihydroxy-2-butanone-4-phosphate synthase activity"/>
    <property type="evidence" value="ECO:0007669"/>
    <property type="project" value="InterPro"/>
</dbReference>
<dbReference type="PANTHER" id="PTHR21327:SF18">
    <property type="entry name" value="3,4-DIHYDROXY-2-BUTANONE 4-PHOSPHATE SYNTHASE"/>
    <property type="match status" value="1"/>
</dbReference>
<dbReference type="Gene3D" id="3.90.870.10">
    <property type="entry name" value="DHBP synthase"/>
    <property type="match status" value="1"/>
</dbReference>
<reference evidence="4" key="1">
    <citation type="submission" date="2018-05" db="EMBL/GenBank/DDBJ databases">
        <authorList>
            <person name="Lanie J.A."/>
            <person name="Ng W.-L."/>
            <person name="Kazmierczak K.M."/>
            <person name="Andrzejewski T.M."/>
            <person name="Davidsen T.M."/>
            <person name="Wayne K.J."/>
            <person name="Tettelin H."/>
            <person name="Glass J.I."/>
            <person name="Rusch D."/>
            <person name="Podicherti R."/>
            <person name="Tsui H.-C.T."/>
            <person name="Winkler M.E."/>
        </authorList>
    </citation>
    <scope>NUCLEOTIDE SEQUENCE</scope>
</reference>
<sequence>MVIVVDDEDRENEGDFIISAEKANPQDINFMMKEGRGLICVPITQACSNRLNLGPMVLDNTSIHETNFTVSVDAKKNATTGISAKDRWETIQVILNANSIPTDLGRPGHMFPLVAKEGGVLQRAGHTEAAIDLAKLTGLT</sequence>
<protein>
    <recommendedName>
        <fullName evidence="5">3,4-dihydroxy-2-butanone-4-phosphate synthase</fullName>
    </recommendedName>
</protein>
<name>A0A382ZN43_9ZZZZ</name>
<evidence type="ECO:0000256" key="2">
    <source>
        <dbReference type="ARBA" id="ARBA00022619"/>
    </source>
</evidence>
<evidence type="ECO:0000256" key="3">
    <source>
        <dbReference type="ARBA" id="ARBA00022723"/>
    </source>
</evidence>
<comment type="pathway">
    <text evidence="1">Cofactor biosynthesis; riboflavin biosynthesis.</text>
</comment>
<dbReference type="PANTHER" id="PTHR21327">
    <property type="entry name" value="GTP CYCLOHYDROLASE II-RELATED"/>
    <property type="match status" value="1"/>
</dbReference>
<dbReference type="GO" id="GO:0009231">
    <property type="term" value="P:riboflavin biosynthetic process"/>
    <property type="evidence" value="ECO:0007669"/>
    <property type="project" value="UniProtKB-UniPathway"/>
</dbReference>
<dbReference type="SUPFAM" id="SSF55821">
    <property type="entry name" value="YrdC/RibB"/>
    <property type="match status" value="1"/>
</dbReference>
<dbReference type="InterPro" id="IPR017945">
    <property type="entry name" value="DHBP_synth_RibB-like_a/b_dom"/>
</dbReference>
<dbReference type="Pfam" id="PF00926">
    <property type="entry name" value="DHBP_synthase"/>
    <property type="match status" value="1"/>
</dbReference>
<organism evidence="4">
    <name type="scientific">marine metagenome</name>
    <dbReference type="NCBI Taxonomy" id="408172"/>
    <lineage>
        <taxon>unclassified sequences</taxon>
        <taxon>metagenomes</taxon>
        <taxon>ecological metagenomes</taxon>
    </lineage>
</organism>
<keyword evidence="3" id="KW-0479">Metal-binding</keyword>
<evidence type="ECO:0008006" key="5">
    <source>
        <dbReference type="Google" id="ProtNLM"/>
    </source>
</evidence>
<dbReference type="EMBL" id="UINC01185273">
    <property type="protein sequence ID" value="SVD96894.1"/>
    <property type="molecule type" value="Genomic_DNA"/>
</dbReference>
<gene>
    <name evidence="4" type="ORF">METZ01_LOCUS449748</name>
</gene>
<dbReference type="UniPathway" id="UPA00275"/>
<dbReference type="GO" id="GO:0003935">
    <property type="term" value="F:GTP cyclohydrolase II activity"/>
    <property type="evidence" value="ECO:0007669"/>
    <property type="project" value="TreeGrafter"/>
</dbReference>
<accession>A0A382ZN43</accession>
<dbReference type="GO" id="GO:0046872">
    <property type="term" value="F:metal ion binding"/>
    <property type="evidence" value="ECO:0007669"/>
    <property type="project" value="UniProtKB-KW"/>
</dbReference>
<dbReference type="InterPro" id="IPR000422">
    <property type="entry name" value="DHBP_synthase_RibB"/>
</dbReference>